<evidence type="ECO:0000256" key="9">
    <source>
        <dbReference type="ARBA" id="ARBA00022840"/>
    </source>
</evidence>
<proteinExistence type="inferred from homology"/>
<dbReference type="InterPro" id="IPR002048">
    <property type="entry name" value="EF_hand_dom"/>
</dbReference>
<dbReference type="Gene3D" id="1.10.510.10">
    <property type="entry name" value="Transferase(Phosphotransferase) domain 1"/>
    <property type="match status" value="1"/>
</dbReference>
<dbReference type="FunFam" id="1.10.510.10:FF:000571">
    <property type="entry name" value="Maternal embryonic leucine zipper kinase"/>
    <property type="match status" value="1"/>
</dbReference>
<dbReference type="GO" id="GO:0004674">
    <property type="term" value="F:protein serine/threonine kinase activity"/>
    <property type="evidence" value="ECO:0007669"/>
    <property type="project" value="UniProtKB-KW"/>
</dbReference>
<dbReference type="Pfam" id="PF13833">
    <property type="entry name" value="EF-hand_8"/>
    <property type="match status" value="1"/>
</dbReference>
<evidence type="ECO:0000256" key="7">
    <source>
        <dbReference type="ARBA" id="ARBA00022777"/>
    </source>
</evidence>
<dbReference type="SUPFAM" id="SSF47473">
    <property type="entry name" value="EF-hand"/>
    <property type="match status" value="1"/>
</dbReference>
<comment type="cofactor">
    <cofactor evidence="1">
        <name>Mg(2+)</name>
        <dbReference type="ChEBI" id="CHEBI:18420"/>
    </cofactor>
</comment>
<dbReference type="EMBL" id="HBGO01017263">
    <property type="protein sequence ID" value="CAD9338807.1"/>
    <property type="molecule type" value="Transcribed_RNA"/>
</dbReference>
<dbReference type="Gene3D" id="1.10.238.10">
    <property type="entry name" value="EF-hand"/>
    <property type="match status" value="2"/>
</dbReference>
<evidence type="ECO:0008006" key="14">
    <source>
        <dbReference type="Google" id="ProtNLM"/>
    </source>
</evidence>
<dbReference type="CDD" id="cd05117">
    <property type="entry name" value="STKc_CAMK"/>
    <property type="match status" value="1"/>
</dbReference>
<organism evidence="13">
    <name type="scientific">Trieres chinensis</name>
    <name type="common">Marine centric diatom</name>
    <name type="synonym">Odontella sinensis</name>
    <dbReference type="NCBI Taxonomy" id="1514140"/>
    <lineage>
        <taxon>Eukaryota</taxon>
        <taxon>Sar</taxon>
        <taxon>Stramenopiles</taxon>
        <taxon>Ochrophyta</taxon>
        <taxon>Bacillariophyta</taxon>
        <taxon>Mediophyceae</taxon>
        <taxon>Biddulphiophycidae</taxon>
        <taxon>Eupodiscales</taxon>
        <taxon>Parodontellaceae</taxon>
        <taxon>Trieres</taxon>
    </lineage>
</organism>
<comment type="similarity">
    <text evidence="2">Belongs to the centrin family.</text>
</comment>
<keyword evidence="5" id="KW-0677">Repeat</keyword>
<evidence type="ECO:0000256" key="2">
    <source>
        <dbReference type="ARBA" id="ARBA00005253"/>
    </source>
</evidence>
<dbReference type="InterPro" id="IPR018247">
    <property type="entry name" value="EF_Hand_1_Ca_BS"/>
</dbReference>
<protein>
    <recommendedName>
        <fullName evidence="14">Calmodulin</fullName>
    </recommendedName>
</protein>
<evidence type="ECO:0000256" key="8">
    <source>
        <dbReference type="ARBA" id="ARBA00022837"/>
    </source>
</evidence>
<dbReference type="Pfam" id="PF00069">
    <property type="entry name" value="Pkinase"/>
    <property type="match status" value="1"/>
</dbReference>
<dbReference type="Pfam" id="PF13499">
    <property type="entry name" value="EF-hand_7"/>
    <property type="match status" value="1"/>
</dbReference>
<feature type="domain" description="Protein kinase" evidence="11">
    <location>
        <begin position="47"/>
        <end position="373"/>
    </location>
</feature>
<dbReference type="FunFam" id="1.10.238.10:FF:000178">
    <property type="entry name" value="Calmodulin-2 A"/>
    <property type="match status" value="1"/>
</dbReference>
<dbReference type="PROSITE" id="PS00018">
    <property type="entry name" value="EF_HAND_1"/>
    <property type="match status" value="1"/>
</dbReference>
<sequence>MNVQRLRQLENECNSTGKNESTLSLFTKSLRSHLLQQHHNRDPMLHFDVVRSLGAGSMGSVSQVRKRESAVGGSSRWHFVAMNGCLSMPIIGPLLKAFTGDLGRDKLWMSSEGGLQKPKQILAPQPIHEASLASFMDDEHCNTNYALKTIHLDCITDPCYVEELKNEIEVLKQLDHPNIVRAIETFDYSDQLFMVLELCSGGDLYARDPYTEDDAGRIVCSILSAVEYMHSKNITHRDLKYENIMFTSKDPDADVKIIDFGLSKKYGPGDSHIHHGVGTFYTMAPEVISGYYTNKADVWSVGVLAFMLLSSQMPFYANKKENVIRKILLGRYRMKSKTWKNISPSAKEFVKEMLQVDSKKRPSARAALQHPWLNRVHQERSNASREILEDVQAAMHRYAGYSTLKKLTLMVVSHKSTSGEIGFLHNVFRSFDSQQEGHITFPDFKEGLNNCGYNEEELVEMFLGADLDGTGVLNYTEFLASTIEAQGTISEQRLADAFDRLDSDDSGYISKENLREFLGHLPKNYIDKVVNEADLTRDDMISYKDFLAMWNCGKEGRQVSWRKVEKRESSYCSTSVTESSSCSENSFSADFDDFLLGEIQFQKKKEMSIRKYEIIC</sequence>
<keyword evidence="7" id="KW-0418">Kinase</keyword>
<dbReference type="CDD" id="cd00051">
    <property type="entry name" value="EFh"/>
    <property type="match status" value="2"/>
</dbReference>
<keyword evidence="4" id="KW-0808">Transferase</keyword>
<dbReference type="PANTHER" id="PTHR24349">
    <property type="entry name" value="SERINE/THREONINE-PROTEIN KINASE"/>
    <property type="match status" value="1"/>
</dbReference>
<dbReference type="InterPro" id="IPR011009">
    <property type="entry name" value="Kinase-like_dom_sf"/>
</dbReference>
<accession>A0A7S1ZH63</accession>
<evidence type="ECO:0000259" key="11">
    <source>
        <dbReference type="PROSITE" id="PS50011"/>
    </source>
</evidence>
<dbReference type="InterPro" id="IPR000719">
    <property type="entry name" value="Prot_kinase_dom"/>
</dbReference>
<evidence type="ECO:0000256" key="5">
    <source>
        <dbReference type="ARBA" id="ARBA00022737"/>
    </source>
</evidence>
<dbReference type="PROSITE" id="PS50222">
    <property type="entry name" value="EF_HAND_2"/>
    <property type="match status" value="2"/>
</dbReference>
<evidence type="ECO:0000256" key="1">
    <source>
        <dbReference type="ARBA" id="ARBA00001946"/>
    </source>
</evidence>
<dbReference type="Gene3D" id="3.30.200.20">
    <property type="entry name" value="Phosphorylase Kinase, domain 1"/>
    <property type="match status" value="1"/>
</dbReference>
<evidence type="ECO:0000313" key="13">
    <source>
        <dbReference type="EMBL" id="CAD9338807.1"/>
    </source>
</evidence>
<dbReference type="GO" id="GO:0005509">
    <property type="term" value="F:calcium ion binding"/>
    <property type="evidence" value="ECO:0007669"/>
    <property type="project" value="InterPro"/>
</dbReference>
<evidence type="ECO:0000256" key="10">
    <source>
        <dbReference type="ARBA" id="ARBA00024334"/>
    </source>
</evidence>
<dbReference type="GO" id="GO:0005524">
    <property type="term" value="F:ATP binding"/>
    <property type="evidence" value="ECO:0007669"/>
    <property type="project" value="UniProtKB-KW"/>
</dbReference>
<dbReference type="SMART" id="SM00054">
    <property type="entry name" value="EFh"/>
    <property type="match status" value="4"/>
</dbReference>
<dbReference type="PROSITE" id="PS50011">
    <property type="entry name" value="PROTEIN_KINASE_DOM"/>
    <property type="match status" value="1"/>
</dbReference>
<dbReference type="GO" id="GO:0043226">
    <property type="term" value="C:organelle"/>
    <property type="evidence" value="ECO:0007669"/>
    <property type="project" value="UniProtKB-ARBA"/>
</dbReference>
<comment type="similarity">
    <text evidence="10">Belongs to the protein kinase superfamily. Ser/Thr protein kinase family. CDPK subfamily.</text>
</comment>
<keyword evidence="9" id="KW-0067">ATP-binding</keyword>
<keyword evidence="6" id="KW-0547">Nucleotide-binding</keyword>
<keyword evidence="8" id="KW-0106">Calcium</keyword>
<keyword evidence="3" id="KW-0723">Serine/threonine-protein kinase</keyword>
<gene>
    <name evidence="13" type="ORF">OSIN01602_LOCUS9839</name>
</gene>
<evidence type="ECO:0000256" key="3">
    <source>
        <dbReference type="ARBA" id="ARBA00022527"/>
    </source>
</evidence>
<dbReference type="InterPro" id="IPR011992">
    <property type="entry name" value="EF-hand-dom_pair"/>
</dbReference>
<dbReference type="PROSITE" id="PS00108">
    <property type="entry name" value="PROTEIN_KINASE_ST"/>
    <property type="match status" value="1"/>
</dbReference>
<name>A0A7S1ZH63_TRICV</name>
<dbReference type="AlphaFoldDB" id="A0A7S1ZH63"/>
<feature type="domain" description="EF-hand" evidence="12">
    <location>
        <begin position="489"/>
        <end position="524"/>
    </location>
</feature>
<reference evidence="13" key="1">
    <citation type="submission" date="2021-01" db="EMBL/GenBank/DDBJ databases">
        <authorList>
            <person name="Corre E."/>
            <person name="Pelletier E."/>
            <person name="Niang G."/>
            <person name="Scheremetjew M."/>
            <person name="Finn R."/>
            <person name="Kale V."/>
            <person name="Holt S."/>
            <person name="Cochrane G."/>
            <person name="Meng A."/>
            <person name="Brown T."/>
            <person name="Cohen L."/>
        </authorList>
    </citation>
    <scope>NUCLEOTIDE SEQUENCE</scope>
    <source>
        <strain evidence="13">Grunow 1884</strain>
    </source>
</reference>
<dbReference type="InterPro" id="IPR050205">
    <property type="entry name" value="CDPK_Ser/Thr_kinases"/>
</dbReference>
<feature type="domain" description="EF-hand" evidence="12">
    <location>
        <begin position="419"/>
        <end position="454"/>
    </location>
</feature>
<evidence type="ECO:0000256" key="4">
    <source>
        <dbReference type="ARBA" id="ARBA00022679"/>
    </source>
</evidence>
<dbReference type="InterPro" id="IPR008271">
    <property type="entry name" value="Ser/Thr_kinase_AS"/>
</dbReference>
<evidence type="ECO:0000256" key="6">
    <source>
        <dbReference type="ARBA" id="ARBA00022741"/>
    </source>
</evidence>
<dbReference type="SUPFAM" id="SSF56112">
    <property type="entry name" value="Protein kinase-like (PK-like)"/>
    <property type="match status" value="1"/>
</dbReference>
<evidence type="ECO:0000259" key="12">
    <source>
        <dbReference type="PROSITE" id="PS50222"/>
    </source>
</evidence>
<dbReference type="SMART" id="SM00220">
    <property type="entry name" value="S_TKc"/>
    <property type="match status" value="1"/>
</dbReference>